<name>A0A4R1BPA9_9BACT</name>
<evidence type="ECO:0000313" key="2">
    <source>
        <dbReference type="EMBL" id="TCJ19186.1"/>
    </source>
</evidence>
<keyword evidence="2" id="KW-0378">Hydrolase</keyword>
<dbReference type="RefSeq" id="WP_131446264.1">
    <property type="nucleotide sequence ID" value="NZ_SJZI01000002.1"/>
</dbReference>
<dbReference type="Gene3D" id="3.40.50.1820">
    <property type="entry name" value="alpha/beta hydrolase"/>
    <property type="match status" value="1"/>
</dbReference>
<evidence type="ECO:0000313" key="3">
    <source>
        <dbReference type="Proteomes" id="UP000295334"/>
    </source>
</evidence>
<dbReference type="AlphaFoldDB" id="A0A4R1BPA9"/>
<dbReference type="EMBL" id="SJZI01000002">
    <property type="protein sequence ID" value="TCJ19186.1"/>
    <property type="molecule type" value="Genomic_DNA"/>
</dbReference>
<dbReference type="InterPro" id="IPR029058">
    <property type="entry name" value="AB_hydrolase_fold"/>
</dbReference>
<comment type="caution">
    <text evidence="2">The sequence shown here is derived from an EMBL/GenBank/DDBJ whole genome shotgun (WGS) entry which is preliminary data.</text>
</comment>
<feature type="domain" description="Serine aminopeptidase S33" evidence="1">
    <location>
        <begin position="79"/>
        <end position="181"/>
    </location>
</feature>
<organism evidence="2 3">
    <name type="scientific">Flaviaesturariibacter flavus</name>
    <dbReference type="NCBI Taxonomy" id="2502780"/>
    <lineage>
        <taxon>Bacteria</taxon>
        <taxon>Pseudomonadati</taxon>
        <taxon>Bacteroidota</taxon>
        <taxon>Chitinophagia</taxon>
        <taxon>Chitinophagales</taxon>
        <taxon>Chitinophagaceae</taxon>
        <taxon>Flaviaestuariibacter</taxon>
    </lineage>
</organism>
<gene>
    <name evidence="2" type="ORF">EPD60_01860</name>
</gene>
<accession>A0A4R1BPA9</accession>
<dbReference type="InterPro" id="IPR022742">
    <property type="entry name" value="Hydrolase_4"/>
</dbReference>
<dbReference type="GO" id="GO:0016787">
    <property type="term" value="F:hydrolase activity"/>
    <property type="evidence" value="ECO:0007669"/>
    <property type="project" value="UniProtKB-KW"/>
</dbReference>
<reference evidence="2 3" key="1">
    <citation type="submission" date="2019-03" db="EMBL/GenBank/DDBJ databases">
        <authorList>
            <person name="Kim M.K.M."/>
        </authorList>
    </citation>
    <scope>NUCLEOTIDE SEQUENCE [LARGE SCALE GENOMIC DNA]</scope>
    <source>
        <strain evidence="2 3">17J68-12</strain>
    </source>
</reference>
<dbReference type="OrthoDB" id="9785847at2"/>
<evidence type="ECO:0000259" key="1">
    <source>
        <dbReference type="Pfam" id="PF12146"/>
    </source>
</evidence>
<dbReference type="Pfam" id="PF12146">
    <property type="entry name" value="Hydrolase_4"/>
    <property type="match status" value="1"/>
</dbReference>
<proteinExistence type="predicted"/>
<dbReference type="PANTHER" id="PTHR43689">
    <property type="entry name" value="HYDROLASE"/>
    <property type="match status" value="1"/>
</dbReference>
<dbReference type="Proteomes" id="UP000295334">
    <property type="component" value="Unassembled WGS sequence"/>
</dbReference>
<protein>
    <submittedName>
        <fullName evidence="2">Alpha/beta hydrolase</fullName>
    </submittedName>
</protein>
<sequence length="283" mass="32228">MSFQQKLALTLIRNKLRLLNLVSPKAAAASAFRLFTTPQYRNTKDLTDIFLKAEQLNFDFQEFRIQGYRWGAGAPRTALILHGFESGIVNFGQYVQPLLDRGFCVLGFDAPAHGRSSGQRMNVRIYMQFIEAIRRRFGPVTRFMGHSLGGLSLCLALEEQGGYEDARAVLIAPATETRTAIDYYFRYLRLPASMRAPFDALIGERGGKPPEWFSVARALPAMRLPVLWIHDEDDDLTPLSDVEPLRRKNLPHIHFYITKGLGHRRIYRDPEVVARVVEFLASE</sequence>
<keyword evidence="3" id="KW-1185">Reference proteome</keyword>
<dbReference type="PANTHER" id="PTHR43689:SF8">
    <property type="entry name" value="ALPHA_BETA-HYDROLASES SUPERFAMILY PROTEIN"/>
    <property type="match status" value="1"/>
</dbReference>
<dbReference type="SUPFAM" id="SSF53474">
    <property type="entry name" value="alpha/beta-Hydrolases"/>
    <property type="match status" value="1"/>
</dbReference>